<dbReference type="EMBL" id="FFEF01000007">
    <property type="protein sequence ID" value="CWT95724.1"/>
    <property type="molecule type" value="Genomic_DNA"/>
</dbReference>
<reference evidence="4 9" key="2">
    <citation type="journal article" date="2017" name="Clin. Infect. Dis.">
        <title>Increased Risk for Meningococcal Disease among Men who have Sex with Men in the United States, 2012-2015.</title>
        <authorList>
            <person name="Folaranmi T.A."/>
            <person name="Kretz C.B."/>
            <person name="Kamiya H."/>
            <person name="MacNeil J.R."/>
            <person name="Whaley M.J."/>
            <person name="Blain A."/>
            <person name="Antwi M."/>
            <person name="Dorsinville M."/>
            <person name="Pacilli M."/>
            <person name="Smith S."/>
            <person name="Civen R."/>
            <person name="Ngo V."/>
            <person name="Winter K."/>
            <person name="Harriman K."/>
            <person name="Wang X."/>
            <person name="Bowen V.B."/>
            <person name="Patel M."/>
            <person name="Martin S."/>
            <person name="Misegades L."/>
            <person name="Meyer S.A."/>
        </authorList>
    </citation>
    <scope>NUCLEOTIDE SEQUENCE [LARGE SCALE GENOMIC DNA]</scope>
    <source>
        <strain evidence="4 9">M26503</strain>
    </source>
</reference>
<reference evidence="3 8" key="1">
    <citation type="submission" date="2016-02" db="EMBL/GenBank/DDBJ databases">
        <authorList>
            <consortium name="Pathogen Informatics"/>
        </authorList>
    </citation>
    <scope>NUCLEOTIDE SEQUENCE [LARGE SCALE GENOMIC DNA]</scope>
    <source>
        <strain evidence="3 8">2842STDY5881531</strain>
    </source>
</reference>
<protein>
    <recommendedName>
        <fullName evidence="10">Phage associated protein</fullName>
    </recommendedName>
</protein>
<evidence type="ECO:0000313" key="7">
    <source>
        <dbReference type="EMBL" id="PBJ88270.1"/>
    </source>
</evidence>
<evidence type="ECO:0000313" key="6">
    <source>
        <dbReference type="EMBL" id="PBJ88261.1"/>
    </source>
</evidence>
<evidence type="ECO:0000256" key="1">
    <source>
        <dbReference type="SAM" id="Phobius"/>
    </source>
</evidence>
<dbReference type="Proteomes" id="UP000069876">
    <property type="component" value="Unassembled WGS sequence"/>
</dbReference>
<keyword evidence="1" id="KW-0472">Membrane</keyword>
<comment type="caution">
    <text evidence="3">The sequence shown here is derived from an EMBL/GenBank/DDBJ whole genome shotgun (WGS) entry which is preliminary data.</text>
</comment>
<evidence type="ECO:0000256" key="2">
    <source>
        <dbReference type="SAM" id="SignalP"/>
    </source>
</evidence>
<proteinExistence type="predicted"/>
<evidence type="ECO:0000313" key="4">
    <source>
        <dbReference type="EMBL" id="PBJ86943.1"/>
    </source>
</evidence>
<evidence type="ECO:0000313" key="9">
    <source>
        <dbReference type="Proteomes" id="UP000217930"/>
    </source>
</evidence>
<dbReference type="EMBL" id="NTLY01000005">
    <property type="protein sequence ID" value="PBJ86943.1"/>
    <property type="molecule type" value="Genomic_DNA"/>
</dbReference>
<evidence type="ECO:0000313" key="5">
    <source>
        <dbReference type="EMBL" id="PBJ86949.1"/>
    </source>
</evidence>
<keyword evidence="1" id="KW-0812">Transmembrane</keyword>
<dbReference type="InterPro" id="IPR008020">
    <property type="entry name" value="G8P"/>
</dbReference>
<reference evidence="4" key="3">
    <citation type="submission" date="2017-09" db="EMBL/GenBank/DDBJ databases">
        <authorList>
            <person name="Kretz C."/>
            <person name="Retchless A."/>
            <person name="Wang X."/>
        </authorList>
    </citation>
    <scope>NUCLEOTIDE SEQUENCE</scope>
    <source>
        <strain evidence="4">M26503</strain>
    </source>
</reference>
<dbReference type="EMBL" id="NTLY01000002">
    <property type="protein sequence ID" value="PBJ88270.1"/>
    <property type="molecule type" value="Genomic_DNA"/>
</dbReference>
<dbReference type="EMBL" id="NTLY01000005">
    <property type="protein sequence ID" value="PBJ86949.1"/>
    <property type="molecule type" value="Genomic_DNA"/>
</dbReference>
<feature type="transmembrane region" description="Helical" evidence="1">
    <location>
        <begin position="43"/>
        <end position="62"/>
    </location>
</feature>
<feature type="signal peptide" evidence="2">
    <location>
        <begin position="1"/>
        <end position="27"/>
    </location>
</feature>
<feature type="chain" id="PRO_5015049814" description="Phage associated protein" evidence="2">
    <location>
        <begin position="28"/>
        <end position="75"/>
    </location>
</feature>
<keyword evidence="2" id="KW-0732">Signal</keyword>
<dbReference type="EMBL" id="NTLY01000002">
    <property type="protein sequence ID" value="PBJ88261.1"/>
    <property type="molecule type" value="Genomic_DNA"/>
</dbReference>
<dbReference type="Proteomes" id="UP000217930">
    <property type="component" value="Unassembled WGS sequence"/>
</dbReference>
<evidence type="ECO:0000313" key="3">
    <source>
        <dbReference type="EMBL" id="CWT95724.1"/>
    </source>
</evidence>
<organism evidence="3 8">
    <name type="scientific">Neisseria meningitidis</name>
    <dbReference type="NCBI Taxonomy" id="487"/>
    <lineage>
        <taxon>Bacteria</taxon>
        <taxon>Pseudomonadati</taxon>
        <taxon>Pseudomonadota</taxon>
        <taxon>Betaproteobacteria</taxon>
        <taxon>Neisseriales</taxon>
        <taxon>Neisseriaceae</taxon>
        <taxon>Neisseria</taxon>
    </lineage>
</organism>
<dbReference type="Pfam" id="PF05356">
    <property type="entry name" value="Phage_Coat_B"/>
    <property type="match status" value="1"/>
</dbReference>
<dbReference type="RefSeq" id="WP_002220991.1">
    <property type="nucleotide sequence ID" value="NC_004758.1"/>
</dbReference>
<sequence length="75" mass="7728">MFKSIKTNVRKAGAVLALATLSAPTWADGIEGVANGIVTEINKVVPVVSSVGVALLSVYVLVKAFRLVSGFVAGR</sequence>
<accession>A0A112QHI1</accession>
<evidence type="ECO:0008006" key="10">
    <source>
        <dbReference type="Google" id="ProtNLM"/>
    </source>
</evidence>
<evidence type="ECO:0000313" key="8">
    <source>
        <dbReference type="Proteomes" id="UP000069876"/>
    </source>
</evidence>
<keyword evidence="1" id="KW-1133">Transmembrane helix</keyword>
<name>A0A112QHI1_NEIME</name>
<dbReference type="AlphaFoldDB" id="A0A112QHI1"/>
<gene>
    <name evidence="6" type="ORF">CNQ34_10780</name>
    <name evidence="7" type="ORF">CNQ34_10845</name>
    <name evidence="4" type="ORF">CNQ34_13565</name>
    <name evidence="5" type="ORF">CNQ34_13630</name>
    <name evidence="3" type="ORF">ERS514851_00875</name>
</gene>